<organism evidence="2 3">
    <name type="scientific">Mytilus galloprovincialis</name>
    <name type="common">Mediterranean mussel</name>
    <dbReference type="NCBI Taxonomy" id="29158"/>
    <lineage>
        <taxon>Eukaryota</taxon>
        <taxon>Metazoa</taxon>
        <taxon>Spiralia</taxon>
        <taxon>Lophotrochozoa</taxon>
        <taxon>Mollusca</taxon>
        <taxon>Bivalvia</taxon>
        <taxon>Autobranchia</taxon>
        <taxon>Pteriomorphia</taxon>
        <taxon>Mytilida</taxon>
        <taxon>Mytiloidea</taxon>
        <taxon>Mytilidae</taxon>
        <taxon>Mytilinae</taxon>
        <taxon>Mytilus</taxon>
    </lineage>
</organism>
<reference evidence="2" key="1">
    <citation type="submission" date="2018-11" db="EMBL/GenBank/DDBJ databases">
        <authorList>
            <person name="Alioto T."/>
            <person name="Alioto T."/>
        </authorList>
    </citation>
    <scope>NUCLEOTIDE SEQUENCE</scope>
</reference>
<proteinExistence type="predicted"/>
<protein>
    <submittedName>
        <fullName evidence="2">Uncharacterized protein</fullName>
    </submittedName>
</protein>
<dbReference type="AlphaFoldDB" id="A0A8B6E8T1"/>
<evidence type="ECO:0000313" key="2">
    <source>
        <dbReference type="EMBL" id="VDI30994.1"/>
    </source>
</evidence>
<sequence length="174" mass="18794">MVTSDTSQAIVTPKTSASSTSGNVNTANITVTTETLLQTKGLSAKTSTTSVSVKKSETAYFLKMITSDTSPATVTQNTPDTLKEITSKSNKTVNSSVLTVMSEASSQTPTDLFNCCVNLQKLPRCGRHGKRNRIMAISDSKYHGDSDMPLQENVMLCYPRTTTQADTPSRRNET</sequence>
<feature type="region of interest" description="Disordered" evidence="1">
    <location>
        <begin position="1"/>
        <end position="22"/>
    </location>
</feature>
<name>A0A8B6E8T1_MYTGA</name>
<dbReference type="EMBL" id="UYJE01004736">
    <property type="protein sequence ID" value="VDI30994.1"/>
    <property type="molecule type" value="Genomic_DNA"/>
</dbReference>
<keyword evidence="3" id="KW-1185">Reference proteome</keyword>
<gene>
    <name evidence="2" type="ORF">MGAL_10B015312</name>
</gene>
<comment type="caution">
    <text evidence="2">The sequence shown here is derived from an EMBL/GenBank/DDBJ whole genome shotgun (WGS) entry which is preliminary data.</text>
</comment>
<dbReference type="Proteomes" id="UP000596742">
    <property type="component" value="Unassembled WGS sequence"/>
</dbReference>
<evidence type="ECO:0000256" key="1">
    <source>
        <dbReference type="SAM" id="MobiDB-lite"/>
    </source>
</evidence>
<evidence type="ECO:0000313" key="3">
    <source>
        <dbReference type="Proteomes" id="UP000596742"/>
    </source>
</evidence>
<accession>A0A8B6E8T1</accession>